<keyword evidence="1" id="KW-0175">Coiled coil</keyword>
<name>A0A7C2XNP1_9BACT</name>
<dbReference type="InterPro" id="IPR036192">
    <property type="entry name" value="Cell_div_ZapA-like_sf"/>
</dbReference>
<evidence type="ECO:0000313" key="2">
    <source>
        <dbReference type="EMBL" id="HET97836.1"/>
    </source>
</evidence>
<evidence type="ECO:0000256" key="1">
    <source>
        <dbReference type="SAM" id="Coils"/>
    </source>
</evidence>
<dbReference type="EMBL" id="DSDS01000091">
    <property type="protein sequence ID" value="HET97836.1"/>
    <property type="molecule type" value="Genomic_DNA"/>
</dbReference>
<feature type="coiled-coil region" evidence="1">
    <location>
        <begin position="64"/>
        <end position="95"/>
    </location>
</feature>
<dbReference type="Gene3D" id="6.10.250.790">
    <property type="match status" value="1"/>
</dbReference>
<accession>A0A7C2XNP1</accession>
<proteinExistence type="predicted"/>
<dbReference type="GO" id="GO:0051301">
    <property type="term" value="P:cell division"/>
    <property type="evidence" value="ECO:0007669"/>
    <property type="project" value="UniProtKB-KW"/>
</dbReference>
<gene>
    <name evidence="2" type="ORF">ENN98_03945</name>
</gene>
<dbReference type="Pfam" id="PF05164">
    <property type="entry name" value="ZapA"/>
    <property type="match status" value="1"/>
</dbReference>
<keyword evidence="2" id="KW-0132">Cell division</keyword>
<organism evidence="2">
    <name type="scientific">Desulfurivibrio alkaliphilus</name>
    <dbReference type="NCBI Taxonomy" id="427923"/>
    <lineage>
        <taxon>Bacteria</taxon>
        <taxon>Pseudomonadati</taxon>
        <taxon>Thermodesulfobacteriota</taxon>
        <taxon>Desulfobulbia</taxon>
        <taxon>Desulfobulbales</taxon>
        <taxon>Desulfobulbaceae</taxon>
        <taxon>Desulfurivibrio</taxon>
    </lineage>
</organism>
<comment type="caution">
    <text evidence="2">The sequence shown here is derived from an EMBL/GenBank/DDBJ whole genome shotgun (WGS) entry which is preliminary data.</text>
</comment>
<dbReference type="AlphaFoldDB" id="A0A7C2XNP1"/>
<protein>
    <submittedName>
        <fullName evidence="2">Cell division protein ZapA</fullName>
    </submittedName>
</protein>
<dbReference type="InterPro" id="IPR007838">
    <property type="entry name" value="Cell_div_ZapA-like"/>
</dbReference>
<dbReference type="InterPro" id="IPR053712">
    <property type="entry name" value="Bac_CellDiv_Activator"/>
</dbReference>
<dbReference type="Proteomes" id="UP000885986">
    <property type="component" value="Unassembled WGS sequence"/>
</dbReference>
<keyword evidence="2" id="KW-0131">Cell cycle</keyword>
<reference evidence="2" key="1">
    <citation type="journal article" date="2020" name="mSystems">
        <title>Genome- and Community-Level Interaction Insights into Carbon Utilization and Element Cycling Functions of Hydrothermarchaeota in Hydrothermal Sediment.</title>
        <authorList>
            <person name="Zhou Z."/>
            <person name="Liu Y."/>
            <person name="Xu W."/>
            <person name="Pan J."/>
            <person name="Luo Z.H."/>
            <person name="Li M."/>
        </authorList>
    </citation>
    <scope>NUCLEOTIDE SEQUENCE [LARGE SCALE GENOMIC DNA]</scope>
    <source>
        <strain evidence="2">SpSt-1224</strain>
    </source>
</reference>
<dbReference type="SUPFAM" id="SSF102829">
    <property type="entry name" value="Cell division protein ZapA-like"/>
    <property type="match status" value="1"/>
</dbReference>
<sequence>MERLVKFEVLGQEYPLLTDAPEEDVQEILQLVKTHLEEVSRGNSRGLPANKAAILTSLNMAGQYVRLKREFKEYRQQVEQHLGRLGERVEQAAREEI</sequence>